<dbReference type="EMBL" id="LAZR01007293">
    <property type="protein sequence ID" value="KKM86191.1"/>
    <property type="molecule type" value="Genomic_DNA"/>
</dbReference>
<comment type="caution">
    <text evidence="2">The sequence shown here is derived from an EMBL/GenBank/DDBJ whole genome shotgun (WGS) entry which is preliminary data.</text>
</comment>
<evidence type="ECO:0000256" key="1">
    <source>
        <dbReference type="SAM" id="Phobius"/>
    </source>
</evidence>
<feature type="transmembrane region" description="Helical" evidence="1">
    <location>
        <begin position="60"/>
        <end position="87"/>
    </location>
</feature>
<organism evidence="2">
    <name type="scientific">marine sediment metagenome</name>
    <dbReference type="NCBI Taxonomy" id="412755"/>
    <lineage>
        <taxon>unclassified sequences</taxon>
        <taxon>metagenomes</taxon>
        <taxon>ecological metagenomes</taxon>
    </lineage>
</organism>
<name>A0A0F9LG52_9ZZZZ</name>
<evidence type="ECO:0000313" key="2">
    <source>
        <dbReference type="EMBL" id="KKM86191.1"/>
    </source>
</evidence>
<protein>
    <submittedName>
        <fullName evidence="2">Uncharacterized protein</fullName>
    </submittedName>
</protein>
<keyword evidence="1" id="KW-0812">Transmembrane</keyword>
<dbReference type="AlphaFoldDB" id="A0A0F9LG52"/>
<reference evidence="2" key="1">
    <citation type="journal article" date="2015" name="Nature">
        <title>Complex archaea that bridge the gap between prokaryotes and eukaryotes.</title>
        <authorList>
            <person name="Spang A."/>
            <person name="Saw J.H."/>
            <person name="Jorgensen S.L."/>
            <person name="Zaremba-Niedzwiedzka K."/>
            <person name="Martijn J."/>
            <person name="Lind A.E."/>
            <person name="van Eijk R."/>
            <person name="Schleper C."/>
            <person name="Guy L."/>
            <person name="Ettema T.J."/>
        </authorList>
    </citation>
    <scope>NUCLEOTIDE SEQUENCE</scope>
</reference>
<accession>A0A0F9LG52</accession>
<sequence length="129" mass="14111">MQRGVHRAKYTQGRGNGLLPLTLTDLLKKRYRWTSGNLRTLVLYMPNLLWHSGALRSRQVVAIIAQLGAWLNFGLIPAAALLATALFNPAPKGLMTVAALFILLGLGNIISRLMARSIKESENFALGVS</sequence>
<keyword evidence="1" id="KW-1133">Transmembrane helix</keyword>
<keyword evidence="1" id="KW-0472">Membrane</keyword>
<gene>
    <name evidence="2" type="ORF">LCGC14_1281540</name>
</gene>
<proteinExistence type="predicted"/>
<feature type="non-terminal residue" evidence="2">
    <location>
        <position position="129"/>
    </location>
</feature>
<feature type="transmembrane region" description="Helical" evidence="1">
    <location>
        <begin position="93"/>
        <end position="111"/>
    </location>
</feature>